<protein>
    <submittedName>
        <fullName evidence="2">Secreted protein</fullName>
    </submittedName>
</protein>
<evidence type="ECO:0000313" key="2">
    <source>
        <dbReference type="WBParaSite" id="Smp_204250.1"/>
    </source>
</evidence>
<dbReference type="Proteomes" id="UP000008854">
    <property type="component" value="Unassembled WGS sequence"/>
</dbReference>
<evidence type="ECO:0000313" key="1">
    <source>
        <dbReference type="Proteomes" id="UP000008854"/>
    </source>
</evidence>
<dbReference type="WBParaSite" id="Smp_204250.1">
    <property type="protein sequence ID" value="Smp_204250.1"/>
    <property type="gene ID" value="Smp_204250"/>
</dbReference>
<name>G4VS15_SCHMA</name>
<proteinExistence type="predicted"/>
<reference evidence="1" key="1">
    <citation type="journal article" date="2012" name="PLoS Negl. Trop. Dis.">
        <title>A systematically improved high quality genome and transcriptome of the human blood fluke Schistosoma mansoni.</title>
        <authorList>
            <person name="Protasio A.V."/>
            <person name="Tsai I.J."/>
            <person name="Babbage A."/>
            <person name="Nichol S."/>
            <person name="Hunt M."/>
            <person name="Aslett M.A."/>
            <person name="De Silva N."/>
            <person name="Velarde G.S."/>
            <person name="Anderson T.J."/>
            <person name="Clark R.C."/>
            <person name="Davidson C."/>
            <person name="Dillon G.P."/>
            <person name="Holroyd N.E."/>
            <person name="LoVerde P.T."/>
            <person name="Lloyd C."/>
            <person name="McQuillan J."/>
            <person name="Oliveira G."/>
            <person name="Otto T.D."/>
            <person name="Parker-Manuel S.J."/>
            <person name="Quail M.A."/>
            <person name="Wilson R.A."/>
            <person name="Zerlotini A."/>
            <person name="Dunne D.W."/>
            <person name="Berriman M."/>
        </authorList>
    </citation>
    <scope>NUCLEOTIDE SEQUENCE [LARGE SCALE GENOMIC DNA]</scope>
    <source>
        <strain evidence="1">Puerto Rican</strain>
    </source>
</reference>
<keyword evidence="1" id="KW-1185">Reference proteome</keyword>
<dbReference type="InParanoid" id="G4VS15"/>
<reference evidence="2" key="2">
    <citation type="submission" date="2018-12" db="UniProtKB">
        <authorList>
            <consortium name="WormBaseParasite"/>
        </authorList>
    </citation>
    <scope>IDENTIFICATION</scope>
    <source>
        <strain evidence="2">Puerto Rican</strain>
    </source>
</reference>
<organism evidence="1 2">
    <name type="scientific">Schistosoma mansoni</name>
    <name type="common">Blood fluke</name>
    <dbReference type="NCBI Taxonomy" id="6183"/>
    <lineage>
        <taxon>Eukaryota</taxon>
        <taxon>Metazoa</taxon>
        <taxon>Spiralia</taxon>
        <taxon>Lophotrochozoa</taxon>
        <taxon>Platyhelminthes</taxon>
        <taxon>Trematoda</taxon>
        <taxon>Digenea</taxon>
        <taxon>Strigeidida</taxon>
        <taxon>Schistosomatoidea</taxon>
        <taxon>Schistosomatidae</taxon>
        <taxon>Schistosoma</taxon>
    </lineage>
</organism>
<dbReference type="AlphaFoldDB" id="G4VS15"/>
<dbReference type="RefSeq" id="XP_018655367.1">
    <property type="nucleotide sequence ID" value="XM_018789978.1"/>
</dbReference>
<dbReference type="KEGG" id="smm:Smp_204250"/>
<accession>G4VS15</accession>
<sequence length="82" mass="9600">MPVTNAVYLLLVNRLYQLLKECFSKTNLSVLLHLNIKRSIQTISVSILITLHDQNYLLKLCIQLNECSRVRVEVKKNLVYLR</sequence>
<dbReference type="HOGENOM" id="CLU_2561145_0_0_1"/>
<dbReference type="CTD" id="29830707"/>
<dbReference type="GeneID" id="29830707"/>